<gene>
    <name evidence="2" type="ORF">HAX54_013275</name>
</gene>
<feature type="region of interest" description="Disordered" evidence="1">
    <location>
        <begin position="76"/>
        <end position="99"/>
    </location>
</feature>
<accession>A0ABS8TN21</accession>
<evidence type="ECO:0000256" key="1">
    <source>
        <dbReference type="SAM" id="MobiDB-lite"/>
    </source>
</evidence>
<organism evidence="2 3">
    <name type="scientific">Datura stramonium</name>
    <name type="common">Jimsonweed</name>
    <name type="synonym">Common thornapple</name>
    <dbReference type="NCBI Taxonomy" id="4076"/>
    <lineage>
        <taxon>Eukaryota</taxon>
        <taxon>Viridiplantae</taxon>
        <taxon>Streptophyta</taxon>
        <taxon>Embryophyta</taxon>
        <taxon>Tracheophyta</taxon>
        <taxon>Spermatophyta</taxon>
        <taxon>Magnoliopsida</taxon>
        <taxon>eudicotyledons</taxon>
        <taxon>Gunneridae</taxon>
        <taxon>Pentapetalae</taxon>
        <taxon>asterids</taxon>
        <taxon>lamiids</taxon>
        <taxon>Solanales</taxon>
        <taxon>Solanaceae</taxon>
        <taxon>Solanoideae</taxon>
        <taxon>Datureae</taxon>
        <taxon>Datura</taxon>
    </lineage>
</organism>
<dbReference type="EMBL" id="JACEIK010001795">
    <property type="protein sequence ID" value="MCD7472248.1"/>
    <property type="molecule type" value="Genomic_DNA"/>
</dbReference>
<evidence type="ECO:0000313" key="2">
    <source>
        <dbReference type="EMBL" id="MCD7472248.1"/>
    </source>
</evidence>
<evidence type="ECO:0000313" key="3">
    <source>
        <dbReference type="Proteomes" id="UP000823775"/>
    </source>
</evidence>
<keyword evidence="3" id="KW-1185">Reference proteome</keyword>
<name>A0ABS8TN21_DATST</name>
<protein>
    <submittedName>
        <fullName evidence="2">Uncharacterized protein</fullName>
    </submittedName>
</protein>
<proteinExistence type="predicted"/>
<dbReference type="Proteomes" id="UP000823775">
    <property type="component" value="Unassembled WGS sequence"/>
</dbReference>
<sequence length="137" mass="14658">MIRDLPICRIWCPVSSEQSGIAIGGSPIDDPLQHNEQLRSASVPLVSSGGAPILISNFMLFAQFYASSAQVKYRKDQEKRMAKKRASSSASRSKAPVGRSAGLDAVIRLLNVLDALVGNNGGLSVPQTTHTLKHKSS</sequence>
<comment type="caution">
    <text evidence="2">The sequence shown here is derived from an EMBL/GenBank/DDBJ whole genome shotgun (WGS) entry which is preliminary data.</text>
</comment>
<reference evidence="2 3" key="1">
    <citation type="journal article" date="2021" name="BMC Genomics">
        <title>Datura genome reveals duplications of psychoactive alkaloid biosynthetic genes and high mutation rate following tissue culture.</title>
        <authorList>
            <person name="Rajewski A."/>
            <person name="Carter-House D."/>
            <person name="Stajich J."/>
            <person name="Litt A."/>
        </authorList>
    </citation>
    <scope>NUCLEOTIDE SEQUENCE [LARGE SCALE GENOMIC DNA]</scope>
    <source>
        <strain evidence="2">AR-01</strain>
    </source>
</reference>